<proteinExistence type="predicted"/>
<evidence type="ECO:0000313" key="3">
    <source>
        <dbReference type="EMBL" id="PMS16824.1"/>
    </source>
</evidence>
<dbReference type="GO" id="GO:0006633">
    <property type="term" value="P:fatty acid biosynthetic process"/>
    <property type="evidence" value="ECO:0007669"/>
    <property type="project" value="InterPro"/>
</dbReference>
<evidence type="ECO:0000259" key="2">
    <source>
        <dbReference type="Pfam" id="PF08545"/>
    </source>
</evidence>
<gene>
    <name evidence="3" type="ORF">C0Z18_22000</name>
</gene>
<feature type="domain" description="Beta-ketoacyl-[acyl-carrier-protein] synthase III N-terminal" evidence="2">
    <location>
        <begin position="149"/>
        <end position="213"/>
    </location>
</feature>
<dbReference type="InterPro" id="IPR016039">
    <property type="entry name" value="Thiolase-like"/>
</dbReference>
<accession>A0A2N7VI46</accession>
<dbReference type="Pfam" id="PF08545">
    <property type="entry name" value="ACP_syn_III"/>
    <property type="match status" value="1"/>
</dbReference>
<dbReference type="InterPro" id="IPR013751">
    <property type="entry name" value="ACP_syn_III_N"/>
</dbReference>
<dbReference type="GO" id="GO:0004315">
    <property type="term" value="F:3-oxoacyl-[acyl-carrier-protein] synthase activity"/>
    <property type="evidence" value="ECO:0007669"/>
    <property type="project" value="InterPro"/>
</dbReference>
<dbReference type="RefSeq" id="WP_102647565.1">
    <property type="nucleotide sequence ID" value="NZ_PNYA01000022.1"/>
</dbReference>
<reference evidence="3 4" key="1">
    <citation type="submission" date="2018-01" db="EMBL/GenBank/DDBJ databases">
        <title>Whole genome analyses suggest that Burkholderia sensu lato contains two further novel genera in the rhizoxinica-symbiotica group Mycetohabitans gen. nov., and Trinickia gen. nov.: implications for the evolution of diazotrophy and nodulation in the Burkholderiaceae.</title>
        <authorList>
            <person name="Estrada-de los Santos P."/>
            <person name="Palmer M."/>
            <person name="Chavez-Ramirez B."/>
            <person name="Beukes C."/>
            <person name="Steenkamp E.T."/>
            <person name="Hirsch A.M."/>
            <person name="Manyaka P."/>
            <person name="Maluk M."/>
            <person name="Lafos M."/>
            <person name="Crook M."/>
            <person name="Gross E."/>
            <person name="Simon M.F."/>
            <person name="Bueno dos Reis Junior F."/>
            <person name="Poole P.S."/>
            <person name="Venter S.N."/>
            <person name="James E.K."/>
        </authorList>
    </citation>
    <scope>NUCLEOTIDE SEQUENCE [LARGE SCALE GENOMIC DNA]</scope>
    <source>
        <strain evidence="3 4">GIMN1.004</strain>
    </source>
</reference>
<dbReference type="EMBL" id="PNYA01000022">
    <property type="protein sequence ID" value="PMS16824.1"/>
    <property type="molecule type" value="Genomic_DNA"/>
</dbReference>
<dbReference type="GO" id="GO:0044550">
    <property type="term" value="P:secondary metabolite biosynthetic process"/>
    <property type="evidence" value="ECO:0007669"/>
    <property type="project" value="TreeGrafter"/>
</dbReference>
<dbReference type="SUPFAM" id="SSF53901">
    <property type="entry name" value="Thiolase-like"/>
    <property type="match status" value="2"/>
</dbReference>
<keyword evidence="4" id="KW-1185">Reference proteome</keyword>
<dbReference type="PANTHER" id="PTHR34069:SF2">
    <property type="entry name" value="BETA-KETOACYL-[ACYL-CARRIER-PROTEIN] SYNTHASE III"/>
    <property type="match status" value="1"/>
</dbReference>
<dbReference type="OrthoDB" id="9058963at2"/>
<dbReference type="PANTHER" id="PTHR34069">
    <property type="entry name" value="3-OXOACYL-[ACYL-CARRIER-PROTEIN] SYNTHASE 3"/>
    <property type="match status" value="1"/>
</dbReference>
<organism evidence="3 4">
    <name type="scientific">Trinickia dabaoshanensis</name>
    <dbReference type="NCBI Taxonomy" id="564714"/>
    <lineage>
        <taxon>Bacteria</taxon>
        <taxon>Pseudomonadati</taxon>
        <taxon>Pseudomonadota</taxon>
        <taxon>Betaproteobacteria</taxon>
        <taxon>Burkholderiales</taxon>
        <taxon>Burkholderiaceae</taxon>
        <taxon>Trinickia</taxon>
    </lineage>
</organism>
<protein>
    <submittedName>
        <fullName evidence="3">3-oxoacyl-ACP synthase</fullName>
    </submittedName>
</protein>
<name>A0A2N7VI46_9BURK</name>
<dbReference type="AlphaFoldDB" id="A0A2N7VI46"/>
<evidence type="ECO:0000256" key="1">
    <source>
        <dbReference type="SAM" id="MobiDB-lite"/>
    </source>
</evidence>
<dbReference type="Proteomes" id="UP000235616">
    <property type="component" value="Unassembled WGS sequence"/>
</dbReference>
<feature type="region of interest" description="Disordered" evidence="1">
    <location>
        <begin position="56"/>
        <end position="80"/>
    </location>
</feature>
<comment type="caution">
    <text evidence="3">The sequence shown here is derived from an EMBL/GenBank/DDBJ whole genome shotgun (WGS) entry which is preliminary data.</text>
</comment>
<dbReference type="Gene3D" id="3.40.47.10">
    <property type="match status" value="2"/>
</dbReference>
<sequence length="355" mass="37731">MKNAPLITALAVYVPPPVALDRWQDIEPTPHETAPSGWDAWIASWRREYGARTATAKEAASTDLNDASAEGASNPRVDRAPVELEADQSGLAARVTHAICAARHREAASIDFVIFCHTSLNEHVSTTVAGRLRTIVGTPCFPFSVSQQQGASLFTALQLATDLLIAEPDARTILIVAAEKWCPPFSRWTGQAILHGDAAGAILVERPALATRGLQLIDASAHPLHRASAHPPLSRAGIECVWAPALLSTIDAMLARHGLHSNGLAATVGQAIDPKLDDLVCRHLGVCSTEPRRCAYLGAADSIVRLARTLGSHRFTSQDRILMWGIGLGGYTGCALLAAHGFPSILGDVDSHNSA</sequence>
<evidence type="ECO:0000313" key="4">
    <source>
        <dbReference type="Proteomes" id="UP000235616"/>
    </source>
</evidence>